<feature type="compositionally biased region" description="Polar residues" evidence="6">
    <location>
        <begin position="289"/>
        <end position="301"/>
    </location>
</feature>
<keyword evidence="4 5" id="KW-0862">Zinc</keyword>
<dbReference type="STRING" id="1198029.A0A1U7LUS4"/>
<keyword evidence="3 5" id="KW-0863">Zinc-finger</keyword>
<feature type="zinc finger region" description="C3H1-type" evidence="5">
    <location>
        <begin position="181"/>
        <end position="209"/>
    </location>
</feature>
<dbReference type="GO" id="GO:0003729">
    <property type="term" value="F:mRNA binding"/>
    <property type="evidence" value="ECO:0007669"/>
    <property type="project" value="InterPro"/>
</dbReference>
<keyword evidence="2" id="KW-0677">Repeat</keyword>
<dbReference type="PANTHER" id="PTHR12547">
    <property type="entry name" value="CCCH ZINC FINGER/TIS11-RELATED"/>
    <property type="match status" value="1"/>
</dbReference>
<dbReference type="Proteomes" id="UP000186594">
    <property type="component" value="Unassembled WGS sequence"/>
</dbReference>
<keyword evidence="9" id="KW-1185">Reference proteome</keyword>
<feature type="region of interest" description="Disordered" evidence="6">
    <location>
        <begin position="147"/>
        <end position="176"/>
    </location>
</feature>
<evidence type="ECO:0000256" key="3">
    <source>
        <dbReference type="ARBA" id="ARBA00022771"/>
    </source>
</evidence>
<organism evidence="8 9">
    <name type="scientific">Neolecta irregularis (strain DAH-3)</name>
    <dbReference type="NCBI Taxonomy" id="1198029"/>
    <lineage>
        <taxon>Eukaryota</taxon>
        <taxon>Fungi</taxon>
        <taxon>Dikarya</taxon>
        <taxon>Ascomycota</taxon>
        <taxon>Taphrinomycotina</taxon>
        <taxon>Neolectales</taxon>
        <taxon>Neolectaceae</taxon>
        <taxon>Neolecta</taxon>
    </lineage>
</organism>
<dbReference type="OrthoDB" id="410307at2759"/>
<comment type="caution">
    <text evidence="8">The sequence shown here is derived from an EMBL/GenBank/DDBJ whole genome shotgun (WGS) entry which is preliminary data.</text>
</comment>
<protein>
    <submittedName>
        <fullName evidence="8">Zinc finger protein zfs1</fullName>
    </submittedName>
</protein>
<evidence type="ECO:0000313" key="8">
    <source>
        <dbReference type="EMBL" id="OLL26426.1"/>
    </source>
</evidence>
<name>A0A1U7LUS4_NEOID</name>
<evidence type="ECO:0000256" key="4">
    <source>
        <dbReference type="ARBA" id="ARBA00022833"/>
    </source>
</evidence>
<feature type="compositionally biased region" description="Polar residues" evidence="6">
    <location>
        <begin position="265"/>
        <end position="275"/>
    </location>
</feature>
<feature type="compositionally biased region" description="Low complexity" evidence="6">
    <location>
        <begin position="276"/>
        <end position="288"/>
    </location>
</feature>
<proteinExistence type="predicted"/>
<evidence type="ECO:0000256" key="2">
    <source>
        <dbReference type="ARBA" id="ARBA00022737"/>
    </source>
</evidence>
<dbReference type="FunFam" id="4.10.1000.10:FF:000001">
    <property type="entry name" value="zinc finger CCCH domain-containing protein 15-like"/>
    <property type="match status" value="1"/>
</dbReference>
<dbReference type="Gene3D" id="4.10.1000.10">
    <property type="entry name" value="Zinc finger, CCCH-type"/>
    <property type="match status" value="2"/>
</dbReference>
<feature type="compositionally biased region" description="Basic and acidic residues" evidence="6">
    <location>
        <begin position="163"/>
        <end position="176"/>
    </location>
</feature>
<dbReference type="PANTHER" id="PTHR12547:SF18">
    <property type="entry name" value="PROTEIN TIS11"/>
    <property type="match status" value="1"/>
</dbReference>
<feature type="domain" description="C3H1-type" evidence="7">
    <location>
        <begin position="181"/>
        <end position="209"/>
    </location>
</feature>
<evidence type="ECO:0000313" key="9">
    <source>
        <dbReference type="Proteomes" id="UP000186594"/>
    </source>
</evidence>
<evidence type="ECO:0000256" key="5">
    <source>
        <dbReference type="PROSITE-ProRule" id="PRU00723"/>
    </source>
</evidence>
<evidence type="ECO:0000256" key="1">
    <source>
        <dbReference type="ARBA" id="ARBA00022723"/>
    </source>
</evidence>
<feature type="region of interest" description="Disordered" evidence="6">
    <location>
        <begin position="265"/>
        <end position="313"/>
    </location>
</feature>
<dbReference type="SMART" id="SM00356">
    <property type="entry name" value="ZnF_C3H1"/>
    <property type="match status" value="2"/>
</dbReference>
<dbReference type="EMBL" id="LXFE01000185">
    <property type="protein sequence ID" value="OLL26426.1"/>
    <property type="molecule type" value="Genomic_DNA"/>
</dbReference>
<dbReference type="SUPFAM" id="SSF90229">
    <property type="entry name" value="CCCH zinc finger"/>
    <property type="match status" value="2"/>
</dbReference>
<dbReference type="AlphaFoldDB" id="A0A1U7LUS4"/>
<dbReference type="GO" id="GO:0008270">
    <property type="term" value="F:zinc ion binding"/>
    <property type="evidence" value="ECO:0007669"/>
    <property type="project" value="UniProtKB-KW"/>
</dbReference>
<reference evidence="8 9" key="1">
    <citation type="submission" date="2016-04" db="EMBL/GenBank/DDBJ databases">
        <title>Evolutionary innovation and constraint leading to complex multicellularity in the Ascomycota.</title>
        <authorList>
            <person name="Cisse O."/>
            <person name="Nguyen A."/>
            <person name="Hewitt D.A."/>
            <person name="Jedd G."/>
            <person name="Stajich J.E."/>
        </authorList>
    </citation>
    <scope>NUCLEOTIDE SEQUENCE [LARGE SCALE GENOMIC DNA]</scope>
    <source>
        <strain evidence="8 9">DAH-3</strain>
    </source>
</reference>
<dbReference type="InterPro" id="IPR000571">
    <property type="entry name" value="Znf_CCCH"/>
</dbReference>
<sequence length="350" mass="39649">MHGLPLQGCCGQVIKPETSRSIEMSETFSHHTFHHTPSLYNMYSHSSAVSQQQQPSVASSTRRRDFCGSYPPNRLHWNPPSPLNSCAFDQVCPRSASYSPTLTWDHSSSSPPYSESRFNYPYDNLSSKRQFPRYLAHFDTHTTALNTLQPQVVLPPDSSPSSRKQEARRSDDKDGTRKAKLYKTELCRSWEEKGSCRYGIKCQFAHSKAELRDLPRHPKYKTEPCKTFIELGSCYYGSRCCFLHFIPKKTTQVCTTTTIDISNSQTLRSSRSNSINSTVNPVTPSSSPLSQTFSKTTSSVVESPPSRADNRVSSSSFDNFVTKDLWEAIEHVDYQHAENTNTTVINRRFS</sequence>
<dbReference type="PROSITE" id="PS50103">
    <property type="entry name" value="ZF_C3H1"/>
    <property type="match status" value="2"/>
</dbReference>
<feature type="domain" description="C3H1-type" evidence="7">
    <location>
        <begin position="219"/>
        <end position="247"/>
    </location>
</feature>
<evidence type="ECO:0000256" key="6">
    <source>
        <dbReference type="SAM" id="MobiDB-lite"/>
    </source>
</evidence>
<gene>
    <name evidence="8" type="ORF">NEOLI_004226</name>
</gene>
<accession>A0A1U7LUS4</accession>
<evidence type="ECO:0000259" key="7">
    <source>
        <dbReference type="PROSITE" id="PS50103"/>
    </source>
</evidence>
<feature type="zinc finger region" description="C3H1-type" evidence="5">
    <location>
        <begin position="219"/>
        <end position="247"/>
    </location>
</feature>
<dbReference type="InterPro" id="IPR036855">
    <property type="entry name" value="Znf_CCCH_sf"/>
</dbReference>
<dbReference type="Pfam" id="PF00642">
    <property type="entry name" value="zf-CCCH"/>
    <property type="match status" value="2"/>
</dbReference>
<dbReference type="InterPro" id="IPR045877">
    <property type="entry name" value="ZFP36-like"/>
</dbReference>
<keyword evidence="1 5" id="KW-0479">Metal-binding</keyword>